<feature type="compositionally biased region" description="Polar residues" evidence="1">
    <location>
        <begin position="40"/>
        <end position="52"/>
    </location>
</feature>
<reference evidence="2" key="1">
    <citation type="journal article" date="2020" name="Stud. Mycol.">
        <title>101 Dothideomycetes genomes: a test case for predicting lifestyles and emergence of pathogens.</title>
        <authorList>
            <person name="Haridas S."/>
            <person name="Albert R."/>
            <person name="Binder M."/>
            <person name="Bloem J."/>
            <person name="Labutti K."/>
            <person name="Salamov A."/>
            <person name="Andreopoulos B."/>
            <person name="Baker S."/>
            <person name="Barry K."/>
            <person name="Bills G."/>
            <person name="Bluhm B."/>
            <person name="Cannon C."/>
            <person name="Castanera R."/>
            <person name="Culley D."/>
            <person name="Daum C."/>
            <person name="Ezra D."/>
            <person name="Gonzalez J."/>
            <person name="Henrissat B."/>
            <person name="Kuo A."/>
            <person name="Liang C."/>
            <person name="Lipzen A."/>
            <person name="Lutzoni F."/>
            <person name="Magnuson J."/>
            <person name="Mondo S."/>
            <person name="Nolan M."/>
            <person name="Ohm R."/>
            <person name="Pangilinan J."/>
            <person name="Park H.-J."/>
            <person name="Ramirez L."/>
            <person name="Alfaro M."/>
            <person name="Sun H."/>
            <person name="Tritt A."/>
            <person name="Yoshinaga Y."/>
            <person name="Zwiers L.-H."/>
            <person name="Turgeon B."/>
            <person name="Goodwin S."/>
            <person name="Spatafora J."/>
            <person name="Crous P."/>
            <person name="Grigoriev I."/>
        </authorList>
    </citation>
    <scope>NUCLEOTIDE SEQUENCE</scope>
    <source>
        <strain evidence="2">CBS 122367</strain>
    </source>
</reference>
<keyword evidence="3" id="KW-1185">Reference proteome</keyword>
<dbReference type="Proteomes" id="UP000799291">
    <property type="component" value="Unassembled WGS sequence"/>
</dbReference>
<feature type="region of interest" description="Disordered" evidence="1">
    <location>
        <begin position="1"/>
        <end position="52"/>
    </location>
</feature>
<dbReference type="AlphaFoldDB" id="A0A6G1IDV2"/>
<name>A0A6G1IDV2_9PLEO</name>
<evidence type="ECO:0000313" key="2">
    <source>
        <dbReference type="EMBL" id="KAF2676392.1"/>
    </source>
</evidence>
<accession>A0A6G1IDV2</accession>
<proteinExistence type="predicted"/>
<gene>
    <name evidence="2" type="ORF">K458DRAFT_182258</name>
</gene>
<organism evidence="2 3">
    <name type="scientific">Lentithecium fluviatile CBS 122367</name>
    <dbReference type="NCBI Taxonomy" id="1168545"/>
    <lineage>
        <taxon>Eukaryota</taxon>
        <taxon>Fungi</taxon>
        <taxon>Dikarya</taxon>
        <taxon>Ascomycota</taxon>
        <taxon>Pezizomycotina</taxon>
        <taxon>Dothideomycetes</taxon>
        <taxon>Pleosporomycetidae</taxon>
        <taxon>Pleosporales</taxon>
        <taxon>Massarineae</taxon>
        <taxon>Lentitheciaceae</taxon>
        <taxon>Lentithecium</taxon>
    </lineage>
</organism>
<evidence type="ECO:0000256" key="1">
    <source>
        <dbReference type="SAM" id="MobiDB-lite"/>
    </source>
</evidence>
<protein>
    <submittedName>
        <fullName evidence="2">Uncharacterized protein</fullName>
    </submittedName>
</protein>
<evidence type="ECO:0000313" key="3">
    <source>
        <dbReference type="Proteomes" id="UP000799291"/>
    </source>
</evidence>
<dbReference type="EMBL" id="MU005635">
    <property type="protein sequence ID" value="KAF2676392.1"/>
    <property type="molecule type" value="Genomic_DNA"/>
</dbReference>
<sequence>MAGDAPGDGRSMHARGPGRHIDSALAPLDARPPQRDAAPQSPSSSKRMLRSINQTFARSVYLSRTSCL</sequence>